<feature type="chain" id="PRO_5047378012" evidence="2">
    <location>
        <begin position="22"/>
        <end position="272"/>
    </location>
</feature>
<dbReference type="Proteomes" id="UP001371305">
    <property type="component" value="Unassembled WGS sequence"/>
</dbReference>
<comment type="caution">
    <text evidence="3">The sequence shown here is derived from an EMBL/GenBank/DDBJ whole genome shotgun (WGS) entry which is preliminary data.</text>
</comment>
<evidence type="ECO:0000313" key="3">
    <source>
        <dbReference type="EMBL" id="MEK7951136.1"/>
    </source>
</evidence>
<reference evidence="3 4" key="1">
    <citation type="submission" date="2024-04" db="EMBL/GenBank/DDBJ databases">
        <title>Luteolibacter sp. isolated from soil.</title>
        <authorList>
            <person name="An J."/>
        </authorList>
    </citation>
    <scope>NUCLEOTIDE SEQUENCE [LARGE SCALE GENOMIC DNA]</scope>
    <source>
        <strain evidence="3 4">Y139</strain>
    </source>
</reference>
<gene>
    <name evidence="3" type="ORF">WKV53_11535</name>
</gene>
<protein>
    <submittedName>
        <fullName evidence="3">Uncharacterized protein</fullName>
    </submittedName>
</protein>
<evidence type="ECO:0000313" key="4">
    <source>
        <dbReference type="Proteomes" id="UP001371305"/>
    </source>
</evidence>
<feature type="signal peptide" evidence="2">
    <location>
        <begin position="1"/>
        <end position="21"/>
    </location>
</feature>
<feature type="compositionally biased region" description="Low complexity" evidence="1">
    <location>
        <begin position="135"/>
        <end position="150"/>
    </location>
</feature>
<organism evidence="3 4">
    <name type="scientific">Luteolibacter soli</name>
    <dbReference type="NCBI Taxonomy" id="3135280"/>
    <lineage>
        <taxon>Bacteria</taxon>
        <taxon>Pseudomonadati</taxon>
        <taxon>Verrucomicrobiota</taxon>
        <taxon>Verrucomicrobiia</taxon>
        <taxon>Verrucomicrobiales</taxon>
        <taxon>Verrucomicrobiaceae</taxon>
        <taxon>Luteolibacter</taxon>
    </lineage>
</organism>
<sequence length="272" mass="28764">MKKSIRIFPALLLAGVLSVTAKSAQESVDPFAPGQGEEIPQRDNSPKFISITFETFSVSLADAVSLYNGQPSDTALYKEITSRVAKGKAKQENFVVLRARSGERAALKNTSEFIYPASYLPDTTPAVKPQPAGGVAPKPSNPAAAPAPAAPVPAVAAPTSALPFPTDFKTRDLGLSLVIEPTIGGNDSIIDLRIEPIIVTLADRTKWGPADSGIETPVFEVQSLSTANTMLTGQTQLLGTMSRPPASKADAEATGRIWFAFVTPKILSVPRH</sequence>
<keyword evidence="4" id="KW-1185">Reference proteome</keyword>
<evidence type="ECO:0000256" key="1">
    <source>
        <dbReference type="SAM" id="MobiDB-lite"/>
    </source>
</evidence>
<accession>A0ABU9AVF8</accession>
<proteinExistence type="predicted"/>
<evidence type="ECO:0000256" key="2">
    <source>
        <dbReference type="SAM" id="SignalP"/>
    </source>
</evidence>
<name>A0ABU9AVF8_9BACT</name>
<dbReference type="RefSeq" id="WP_341404739.1">
    <property type="nucleotide sequence ID" value="NZ_JBBUKT010000004.1"/>
</dbReference>
<keyword evidence="2" id="KW-0732">Signal</keyword>
<feature type="region of interest" description="Disordered" evidence="1">
    <location>
        <begin position="125"/>
        <end position="150"/>
    </location>
</feature>
<dbReference type="EMBL" id="JBBUKT010000004">
    <property type="protein sequence ID" value="MEK7951136.1"/>
    <property type="molecule type" value="Genomic_DNA"/>
</dbReference>